<accession>A0A843SJ63</accession>
<dbReference type="SMART" id="SM00267">
    <property type="entry name" value="GGDEF"/>
    <property type="match status" value="1"/>
</dbReference>
<evidence type="ECO:0000256" key="1">
    <source>
        <dbReference type="ARBA" id="ARBA00012528"/>
    </source>
</evidence>
<dbReference type="EMBL" id="WHUF01000006">
    <property type="protein sequence ID" value="MQA22171.1"/>
    <property type="molecule type" value="Genomic_DNA"/>
</dbReference>
<proteinExistence type="predicted"/>
<dbReference type="Proteomes" id="UP000444318">
    <property type="component" value="Unassembled WGS sequence"/>
</dbReference>
<dbReference type="InterPro" id="IPR029787">
    <property type="entry name" value="Nucleotide_cyclase"/>
</dbReference>
<evidence type="ECO:0000313" key="4">
    <source>
        <dbReference type="EMBL" id="MQA22171.1"/>
    </source>
</evidence>
<gene>
    <name evidence="4" type="ORF">GEV01_21895</name>
</gene>
<dbReference type="GO" id="GO:1902201">
    <property type="term" value="P:negative regulation of bacterial-type flagellum-dependent cell motility"/>
    <property type="evidence" value="ECO:0007669"/>
    <property type="project" value="TreeGrafter"/>
</dbReference>
<name>A0A843SJ63_9BURK</name>
<protein>
    <recommendedName>
        <fullName evidence="1">diguanylate cyclase</fullName>
        <ecNumber evidence="1">2.7.7.65</ecNumber>
    </recommendedName>
</protein>
<dbReference type="PROSITE" id="PS50887">
    <property type="entry name" value="GGDEF"/>
    <property type="match status" value="1"/>
</dbReference>
<feature type="transmembrane region" description="Helical" evidence="2">
    <location>
        <begin position="98"/>
        <end position="116"/>
    </location>
</feature>
<dbReference type="AlphaFoldDB" id="A0A843SJ63"/>
<dbReference type="GO" id="GO:0052621">
    <property type="term" value="F:diguanylate cyclase activity"/>
    <property type="evidence" value="ECO:0007669"/>
    <property type="project" value="UniProtKB-EC"/>
</dbReference>
<evidence type="ECO:0000256" key="2">
    <source>
        <dbReference type="SAM" id="Phobius"/>
    </source>
</evidence>
<dbReference type="SUPFAM" id="SSF55073">
    <property type="entry name" value="Nucleotide cyclase"/>
    <property type="match status" value="1"/>
</dbReference>
<keyword evidence="5" id="KW-1185">Reference proteome</keyword>
<feature type="domain" description="GGDEF" evidence="3">
    <location>
        <begin position="161"/>
        <end position="262"/>
    </location>
</feature>
<reference evidence="4 5" key="1">
    <citation type="submission" date="2019-10" db="EMBL/GenBank/DDBJ databases">
        <title>Two novel species isolated from a subtropical stream in China.</title>
        <authorList>
            <person name="Lu H."/>
        </authorList>
    </citation>
    <scope>NUCLEOTIDE SEQUENCE [LARGE SCALE GENOMIC DNA]</scope>
    <source>
        <strain evidence="4 5">FT103W</strain>
    </source>
</reference>
<dbReference type="Gene3D" id="3.30.70.270">
    <property type="match status" value="1"/>
</dbReference>
<dbReference type="GO" id="GO:0043709">
    <property type="term" value="P:cell adhesion involved in single-species biofilm formation"/>
    <property type="evidence" value="ECO:0007669"/>
    <property type="project" value="TreeGrafter"/>
</dbReference>
<feature type="transmembrane region" description="Helical" evidence="2">
    <location>
        <begin position="56"/>
        <end position="78"/>
    </location>
</feature>
<comment type="caution">
    <text evidence="4">The sequence shown here is derived from an EMBL/GenBank/DDBJ whole genome shotgun (WGS) entry which is preliminary data.</text>
</comment>
<evidence type="ECO:0000259" key="3">
    <source>
        <dbReference type="PROSITE" id="PS50887"/>
    </source>
</evidence>
<organism evidence="4 5">
    <name type="scientific">Rugamonas rivuli</name>
    <dbReference type="NCBI Taxonomy" id="2743358"/>
    <lineage>
        <taxon>Bacteria</taxon>
        <taxon>Pseudomonadati</taxon>
        <taxon>Pseudomonadota</taxon>
        <taxon>Betaproteobacteria</taxon>
        <taxon>Burkholderiales</taxon>
        <taxon>Oxalobacteraceae</taxon>
        <taxon>Telluria group</taxon>
        <taxon>Rugamonas</taxon>
    </lineage>
</organism>
<dbReference type="PANTHER" id="PTHR45138">
    <property type="entry name" value="REGULATORY COMPONENTS OF SENSORY TRANSDUCTION SYSTEM"/>
    <property type="match status" value="1"/>
</dbReference>
<keyword evidence="2" id="KW-1133">Transmembrane helix</keyword>
<dbReference type="EC" id="2.7.7.65" evidence="1"/>
<keyword evidence="2" id="KW-0812">Transmembrane</keyword>
<dbReference type="InterPro" id="IPR050469">
    <property type="entry name" value="Diguanylate_Cyclase"/>
</dbReference>
<sequence length="262" mass="28593">MTRLDAQDGPNHTCRMNKPLPWADDTPRLSLWCAVLFCCFSALLAAVYLQPQLASLLCVVPVASYLMLGLQMGMVYGIGWSVLGMAVLWLRPGNDGAALLGTAAAVLGAGVLSHLFETRRAALAAALRRIAALDPLTGLHNHLYLESIFSQLTRSHRGKPQSVTMMLVAPAPGASNEQMVDIARLIGEVCRPSDWAFRFGDERFCVLVPWVTQVQGQQIAERLLARVNAEQQQARLGLARWPDDAQTLAELHKIASSQIKQA</sequence>
<keyword evidence="2" id="KW-0472">Membrane</keyword>
<evidence type="ECO:0000313" key="5">
    <source>
        <dbReference type="Proteomes" id="UP000444318"/>
    </source>
</evidence>
<dbReference type="Pfam" id="PF00990">
    <property type="entry name" value="GGDEF"/>
    <property type="match status" value="1"/>
</dbReference>
<feature type="transmembrane region" description="Helical" evidence="2">
    <location>
        <begin position="29"/>
        <end position="49"/>
    </location>
</feature>
<dbReference type="PANTHER" id="PTHR45138:SF6">
    <property type="entry name" value="DIGUANYLATE CYCLASE DGCN"/>
    <property type="match status" value="1"/>
</dbReference>
<dbReference type="GO" id="GO:0005886">
    <property type="term" value="C:plasma membrane"/>
    <property type="evidence" value="ECO:0007669"/>
    <property type="project" value="TreeGrafter"/>
</dbReference>
<dbReference type="InterPro" id="IPR043128">
    <property type="entry name" value="Rev_trsase/Diguanyl_cyclase"/>
</dbReference>
<dbReference type="InterPro" id="IPR000160">
    <property type="entry name" value="GGDEF_dom"/>
</dbReference>